<accession>A0ABS8DJU6</accession>
<dbReference type="EMBL" id="JAJCIS010000010">
    <property type="protein sequence ID" value="MCB7388322.1"/>
    <property type="molecule type" value="Genomic_DNA"/>
</dbReference>
<keyword evidence="2" id="KW-1185">Reference proteome</keyword>
<dbReference type="RefSeq" id="WP_227183678.1">
    <property type="nucleotide sequence ID" value="NZ_JAJCIQ010000010.1"/>
</dbReference>
<sequence>MNILIVSMLPNAGESMRSRKREREVVLPDMQPGTYRLLYPLRLRKGAGLNYDCRTAKKMKTDGTLPAGTIVKIDEIKYLSVSVWGRSDDGWLCLYMSHTPYVM</sequence>
<comment type="caution">
    <text evidence="1">The sequence shown here is derived from an EMBL/GenBank/DDBJ whole genome shotgun (WGS) entry which is preliminary data.</text>
</comment>
<protein>
    <submittedName>
        <fullName evidence="1">Uncharacterized protein</fullName>
    </submittedName>
</protein>
<proteinExistence type="predicted"/>
<dbReference type="Proteomes" id="UP001299546">
    <property type="component" value="Unassembled WGS sequence"/>
</dbReference>
<organism evidence="1 2">
    <name type="scientific">Bariatricus massiliensis</name>
    <dbReference type="NCBI Taxonomy" id="1745713"/>
    <lineage>
        <taxon>Bacteria</taxon>
        <taxon>Bacillati</taxon>
        <taxon>Bacillota</taxon>
        <taxon>Clostridia</taxon>
        <taxon>Lachnospirales</taxon>
        <taxon>Lachnospiraceae</taxon>
        <taxon>Bariatricus</taxon>
    </lineage>
</organism>
<reference evidence="1 2" key="1">
    <citation type="submission" date="2021-10" db="EMBL/GenBank/DDBJ databases">
        <title>Collection of gut derived symbiotic bacterial strains cultured from healthy donors.</title>
        <authorList>
            <person name="Lin H."/>
            <person name="Littmann E."/>
            <person name="Kohout C."/>
            <person name="Pamer E.G."/>
        </authorList>
    </citation>
    <scope>NUCLEOTIDE SEQUENCE [LARGE SCALE GENOMIC DNA]</scope>
    <source>
        <strain evidence="1 2">DFI.1.165</strain>
    </source>
</reference>
<evidence type="ECO:0000313" key="2">
    <source>
        <dbReference type="Proteomes" id="UP001299546"/>
    </source>
</evidence>
<gene>
    <name evidence="1" type="ORF">LIZ65_13615</name>
</gene>
<evidence type="ECO:0000313" key="1">
    <source>
        <dbReference type="EMBL" id="MCB7388322.1"/>
    </source>
</evidence>
<name>A0ABS8DJU6_9FIRM</name>